<evidence type="ECO:0000259" key="2">
    <source>
        <dbReference type="Pfam" id="PF00248"/>
    </source>
</evidence>
<dbReference type="PRINTS" id="PR00069">
    <property type="entry name" value="ALDKETRDTASE"/>
</dbReference>
<name>A0A3N1ZU37_9ACTN</name>
<dbReference type="InterPro" id="IPR050791">
    <property type="entry name" value="Aldo-Keto_reductase"/>
</dbReference>
<dbReference type="PANTHER" id="PTHR43625:SF40">
    <property type="entry name" value="ALDO-KETO REDUCTASE YAKC [NADP(+)]"/>
    <property type="match status" value="1"/>
</dbReference>
<protein>
    <submittedName>
        <fullName evidence="3">Aryl-alcohol dehydrogenase-like predicted oxidoreductase</fullName>
    </submittedName>
</protein>
<dbReference type="Gene3D" id="3.20.20.100">
    <property type="entry name" value="NADP-dependent oxidoreductase domain"/>
    <property type="match status" value="1"/>
</dbReference>
<gene>
    <name evidence="3" type="ORF">EDD41_0849</name>
</gene>
<proteinExistence type="predicted"/>
<dbReference type="PROSITE" id="PS51257">
    <property type="entry name" value="PROKAR_LIPOPROTEIN"/>
    <property type="match status" value="1"/>
</dbReference>
<evidence type="ECO:0000256" key="1">
    <source>
        <dbReference type="ARBA" id="ARBA00023002"/>
    </source>
</evidence>
<dbReference type="AlphaFoldDB" id="A0A3N1ZU37"/>
<evidence type="ECO:0000313" key="4">
    <source>
        <dbReference type="Proteomes" id="UP000275749"/>
    </source>
</evidence>
<accession>A0A3N1ZU37</accession>
<organism evidence="3 4">
    <name type="scientific">Luteococcus japonicus</name>
    <dbReference type="NCBI Taxonomy" id="33984"/>
    <lineage>
        <taxon>Bacteria</taxon>
        <taxon>Bacillati</taxon>
        <taxon>Actinomycetota</taxon>
        <taxon>Actinomycetes</taxon>
        <taxon>Propionibacteriales</taxon>
        <taxon>Propionibacteriaceae</taxon>
        <taxon>Luteococcus</taxon>
    </lineage>
</organism>
<feature type="domain" description="NADP-dependent oxidoreductase" evidence="2">
    <location>
        <begin position="14"/>
        <end position="288"/>
    </location>
</feature>
<dbReference type="SUPFAM" id="SSF51430">
    <property type="entry name" value="NAD(P)-linked oxidoreductase"/>
    <property type="match status" value="1"/>
</dbReference>
<comment type="caution">
    <text evidence="3">The sequence shown here is derived from an EMBL/GenBank/DDBJ whole genome shotgun (WGS) entry which is preliminary data.</text>
</comment>
<dbReference type="PANTHER" id="PTHR43625">
    <property type="entry name" value="AFLATOXIN B1 ALDEHYDE REDUCTASE"/>
    <property type="match status" value="1"/>
</dbReference>
<keyword evidence="1" id="KW-0560">Oxidoreductase</keyword>
<reference evidence="3 4" key="1">
    <citation type="submission" date="2018-11" db="EMBL/GenBank/DDBJ databases">
        <title>Sequencing the genomes of 1000 actinobacteria strains.</title>
        <authorList>
            <person name="Klenk H.-P."/>
        </authorList>
    </citation>
    <scope>NUCLEOTIDE SEQUENCE [LARGE SCALE GENOMIC DNA]</scope>
    <source>
        <strain evidence="3 4">DSM 10546</strain>
    </source>
</reference>
<dbReference type="GO" id="GO:0016491">
    <property type="term" value="F:oxidoreductase activity"/>
    <property type="evidence" value="ECO:0007669"/>
    <property type="project" value="UniProtKB-KW"/>
</dbReference>
<sequence>MKTRQLGPFTVSAIGMGCMPLSMAREPRPSLDQAMETIHAALDAGITFFDTADIYAPSWDQMGHNEHVLAMGLRGINNRDEIVVATKGGITRGEGETWGRDGSKDYLRRALEHSLSQLEVDCIDLYQWHRPDRWKVYGEVVETFAEFKQQGLIKAIGISNANVEEIEIARDVLGPDGLVSVQNEFSPSFRCSTDTLTVCKDNGIAFLPWSPLGGCSGGATEVGSRFQAFGDVAREHGVSPQQMVLAWELAKYDKLIPIPGASRPESITDSAKAVDLVLSEGEMQRLDESPVWHDPQPHR</sequence>
<dbReference type="InterPro" id="IPR036812">
    <property type="entry name" value="NAD(P)_OxRdtase_dom_sf"/>
</dbReference>
<dbReference type="Pfam" id="PF00248">
    <property type="entry name" value="Aldo_ket_red"/>
    <property type="match status" value="1"/>
</dbReference>
<dbReference type="Proteomes" id="UP000275749">
    <property type="component" value="Unassembled WGS sequence"/>
</dbReference>
<dbReference type="GO" id="GO:0005737">
    <property type="term" value="C:cytoplasm"/>
    <property type="evidence" value="ECO:0007669"/>
    <property type="project" value="TreeGrafter"/>
</dbReference>
<evidence type="ECO:0000313" key="3">
    <source>
        <dbReference type="EMBL" id="ROR53682.1"/>
    </source>
</evidence>
<dbReference type="InterPro" id="IPR020471">
    <property type="entry name" value="AKR"/>
</dbReference>
<dbReference type="EMBL" id="RKHG01000001">
    <property type="protein sequence ID" value="ROR53682.1"/>
    <property type="molecule type" value="Genomic_DNA"/>
</dbReference>
<dbReference type="CDD" id="cd19088">
    <property type="entry name" value="AKR_AKR13B1"/>
    <property type="match status" value="1"/>
</dbReference>
<dbReference type="RefSeq" id="WP_123575057.1">
    <property type="nucleotide sequence ID" value="NZ_RKHG01000001.1"/>
</dbReference>
<dbReference type="InterPro" id="IPR023210">
    <property type="entry name" value="NADP_OxRdtase_dom"/>
</dbReference>